<dbReference type="KEGG" id="ppx:T1E_3950"/>
<organism evidence="1 2">
    <name type="scientific">Pseudomonas putida (strain DOT-T1E)</name>
    <dbReference type="NCBI Taxonomy" id="1196325"/>
    <lineage>
        <taxon>Bacteria</taxon>
        <taxon>Pseudomonadati</taxon>
        <taxon>Pseudomonadota</taxon>
        <taxon>Gammaproteobacteria</taxon>
        <taxon>Pseudomonadales</taxon>
        <taxon>Pseudomonadaceae</taxon>
        <taxon>Pseudomonas</taxon>
    </lineage>
</organism>
<dbReference type="AlphaFoldDB" id="I7B3Z2"/>
<protein>
    <submittedName>
        <fullName evidence="1">GTP cyclohydrolase</fullName>
    </submittedName>
</protein>
<dbReference type="EMBL" id="CP003734">
    <property type="protein sequence ID" value="AFO49780.1"/>
    <property type="molecule type" value="Genomic_DNA"/>
</dbReference>
<name>I7B3Z2_PSEPT</name>
<evidence type="ECO:0000313" key="1">
    <source>
        <dbReference type="EMBL" id="AFO49780.1"/>
    </source>
</evidence>
<proteinExistence type="predicted"/>
<reference evidence="2" key="1">
    <citation type="journal article" date="2013" name="Microb. Biotechnol.">
        <title>Metabolic potential of the organic-solvent tolerant Pseudomonas putida DOT-T1E deduced from its annotated genome.</title>
        <authorList>
            <person name="Udaondo Z."/>
            <person name="Molina L."/>
            <person name="Daniels C."/>
            <person name="Gomez M.J."/>
            <person name="Molina-Henares M.A."/>
            <person name="Matilla M.A."/>
            <person name="Roca A."/>
            <person name="Fernandez M."/>
            <person name="Duque E."/>
            <person name="Segura A."/>
            <person name="Ramos J.L."/>
        </authorList>
    </citation>
    <scope>NUCLEOTIDE SEQUENCE [LARGE SCALE GENOMIC DNA]</scope>
    <source>
        <strain evidence="2">DOT-T1E</strain>
    </source>
</reference>
<dbReference type="HOGENOM" id="CLU_204635_0_0_6"/>
<accession>I7B3Z2</accession>
<evidence type="ECO:0000313" key="2">
    <source>
        <dbReference type="Proteomes" id="UP000006503"/>
    </source>
</evidence>
<sequence>MFHVELFVSLPTSGTGHGRLLERQQRLHAHDAVATRQWQWDFSCAV</sequence>
<dbReference type="Proteomes" id="UP000006503">
    <property type="component" value="Chromosome"/>
</dbReference>
<gene>
    <name evidence="1" type="ordered locus">T1E_3950</name>
</gene>